<evidence type="ECO:0000256" key="2">
    <source>
        <dbReference type="ARBA" id="ARBA00022448"/>
    </source>
</evidence>
<dbReference type="RefSeq" id="WP_249510751.1">
    <property type="nucleotide sequence ID" value="NZ_CP093362.1"/>
</dbReference>
<evidence type="ECO:0000256" key="13">
    <source>
        <dbReference type="ARBA" id="ARBA00035585"/>
    </source>
</evidence>
<dbReference type="PANTHER" id="PTHR28259:SF18">
    <property type="entry name" value="FLUORIDE-SPECIFIC ION CHANNEL FLUC"/>
    <property type="match status" value="1"/>
</dbReference>
<feature type="transmembrane region" description="Helical" evidence="15">
    <location>
        <begin position="61"/>
        <end position="81"/>
    </location>
</feature>
<keyword evidence="9 15" id="KW-0406">Ion transport</keyword>
<keyword evidence="2 15" id="KW-0813">Transport</keyword>
<evidence type="ECO:0000256" key="8">
    <source>
        <dbReference type="ARBA" id="ARBA00023053"/>
    </source>
</evidence>
<evidence type="ECO:0000256" key="7">
    <source>
        <dbReference type="ARBA" id="ARBA00022989"/>
    </source>
</evidence>
<keyword evidence="3 15" id="KW-1003">Cell membrane</keyword>
<comment type="subcellular location">
    <subcellularLocation>
        <location evidence="1 15">Cell membrane</location>
        <topology evidence="1 15">Multi-pass membrane protein</topology>
    </subcellularLocation>
</comment>
<sequence>MLYNVLIVGLGASIGSLLRFLVTKILNELFHKISLPISTLFINVSGSFLLGLVNHQLPKNMFTTILFIAILGGYTTFSTYIDETIQLRNKRQVLSLIYYLLTAILGVLAALLGYVI</sequence>
<gene>
    <name evidence="15" type="primary">fluC</name>
    <name evidence="15" type="synonym">crcB</name>
    <name evidence="16" type="ORF">MOO46_05850</name>
</gene>
<keyword evidence="10 15" id="KW-0472">Membrane</keyword>
<feature type="binding site" evidence="15">
    <location>
        <position position="75"/>
    </location>
    <ligand>
        <name>Na(+)</name>
        <dbReference type="ChEBI" id="CHEBI:29101"/>
        <note>structural</note>
    </ligand>
</feature>
<evidence type="ECO:0000256" key="14">
    <source>
        <dbReference type="ARBA" id="ARBA00049940"/>
    </source>
</evidence>
<dbReference type="PANTHER" id="PTHR28259">
    <property type="entry name" value="FLUORIDE EXPORT PROTEIN 1-RELATED"/>
    <property type="match status" value="1"/>
</dbReference>
<keyword evidence="5 15" id="KW-0812">Transmembrane</keyword>
<keyword evidence="6 15" id="KW-0479">Metal-binding</keyword>
<evidence type="ECO:0000256" key="11">
    <source>
        <dbReference type="ARBA" id="ARBA00023303"/>
    </source>
</evidence>
<evidence type="ECO:0000256" key="9">
    <source>
        <dbReference type="ARBA" id="ARBA00023065"/>
    </source>
</evidence>
<feature type="transmembrane region" description="Helical" evidence="15">
    <location>
        <begin position="93"/>
        <end position="115"/>
    </location>
</feature>
<keyword evidence="17" id="KW-1185">Reference proteome</keyword>
<evidence type="ECO:0000256" key="12">
    <source>
        <dbReference type="ARBA" id="ARBA00035120"/>
    </source>
</evidence>
<dbReference type="Pfam" id="PF02537">
    <property type="entry name" value="CRCB"/>
    <property type="match status" value="1"/>
</dbReference>
<keyword evidence="8 15" id="KW-0915">Sodium</keyword>
<evidence type="ECO:0000256" key="1">
    <source>
        <dbReference type="ARBA" id="ARBA00004651"/>
    </source>
</evidence>
<keyword evidence="4" id="KW-0997">Cell inner membrane</keyword>
<comment type="activity regulation">
    <text evidence="15">Na(+) is not transported, but it plays an essential structural role and its presence is essential for fluoride channel function.</text>
</comment>
<keyword evidence="11 15" id="KW-0407">Ion channel</keyword>
<evidence type="ECO:0000256" key="6">
    <source>
        <dbReference type="ARBA" id="ARBA00022723"/>
    </source>
</evidence>
<comment type="similarity">
    <text evidence="12 15">Belongs to the fluoride channel Fluc/FEX (TC 1.A.43) family.</text>
</comment>
<organism evidence="16 17">
    <name type="scientific">Apilactobacillus apisilvae</name>
    <dbReference type="NCBI Taxonomy" id="2923364"/>
    <lineage>
        <taxon>Bacteria</taxon>
        <taxon>Bacillati</taxon>
        <taxon>Bacillota</taxon>
        <taxon>Bacilli</taxon>
        <taxon>Lactobacillales</taxon>
        <taxon>Lactobacillaceae</taxon>
        <taxon>Apilactobacillus</taxon>
    </lineage>
</organism>
<dbReference type="Proteomes" id="UP000831859">
    <property type="component" value="Chromosome"/>
</dbReference>
<reference evidence="16 17" key="1">
    <citation type="journal article" date="2022" name="Int. J. Syst. Evol. Microbiol.">
        <title>Apilactobacillus apisilvae sp. nov., Nicolia spurrieriana gen. nov. sp. nov., Bombilactobacillus folatiphilus sp. nov. and Bombilactobacillus thymidiniphilus sp. nov., four new lactic acid bacterial isolates from stingless bees Tetragonula carbonaria and Austroplebeia australis.</title>
        <authorList>
            <person name="Oliphant S.A."/>
            <person name="Watson-Haigh N.S."/>
            <person name="Sumby K.M."/>
            <person name="Gardner J."/>
            <person name="Groom S."/>
            <person name="Jiranek V."/>
        </authorList>
    </citation>
    <scope>NUCLEOTIDE SEQUENCE [LARGE SCALE GENOMIC DNA]</scope>
    <source>
        <strain evidence="16 17">SG5_A10</strain>
    </source>
</reference>
<evidence type="ECO:0000256" key="5">
    <source>
        <dbReference type="ARBA" id="ARBA00022692"/>
    </source>
</evidence>
<keyword evidence="7 15" id="KW-1133">Transmembrane helix</keyword>
<evidence type="ECO:0000256" key="3">
    <source>
        <dbReference type="ARBA" id="ARBA00022475"/>
    </source>
</evidence>
<evidence type="ECO:0000313" key="16">
    <source>
        <dbReference type="EMBL" id="UQS84767.1"/>
    </source>
</evidence>
<dbReference type="EMBL" id="CP093362">
    <property type="protein sequence ID" value="UQS84767.1"/>
    <property type="molecule type" value="Genomic_DNA"/>
</dbReference>
<dbReference type="InterPro" id="IPR003691">
    <property type="entry name" value="FluC"/>
</dbReference>
<comment type="function">
    <text evidence="14 15">Fluoride-specific ion channel. Important for reducing fluoride concentration in the cell, thus reducing its toxicity.</text>
</comment>
<feature type="transmembrane region" description="Helical" evidence="15">
    <location>
        <begin position="6"/>
        <end position="22"/>
    </location>
</feature>
<evidence type="ECO:0000313" key="17">
    <source>
        <dbReference type="Proteomes" id="UP000831859"/>
    </source>
</evidence>
<feature type="transmembrane region" description="Helical" evidence="15">
    <location>
        <begin position="34"/>
        <end position="55"/>
    </location>
</feature>
<comment type="catalytic activity">
    <reaction evidence="13">
        <text>fluoride(in) = fluoride(out)</text>
        <dbReference type="Rhea" id="RHEA:76159"/>
        <dbReference type="ChEBI" id="CHEBI:17051"/>
    </reaction>
    <physiologicalReaction direction="left-to-right" evidence="13">
        <dbReference type="Rhea" id="RHEA:76160"/>
    </physiologicalReaction>
</comment>
<feature type="binding site" evidence="15">
    <location>
        <position position="72"/>
    </location>
    <ligand>
        <name>Na(+)</name>
        <dbReference type="ChEBI" id="CHEBI:29101"/>
        <note>structural</note>
    </ligand>
</feature>
<evidence type="ECO:0000256" key="4">
    <source>
        <dbReference type="ARBA" id="ARBA00022519"/>
    </source>
</evidence>
<proteinExistence type="inferred from homology"/>
<accession>A0ABY4PGR2</accession>
<name>A0ABY4PGR2_9LACO</name>
<evidence type="ECO:0000256" key="15">
    <source>
        <dbReference type="HAMAP-Rule" id="MF_00454"/>
    </source>
</evidence>
<dbReference type="HAMAP" id="MF_00454">
    <property type="entry name" value="FluC"/>
    <property type="match status" value="1"/>
</dbReference>
<evidence type="ECO:0000256" key="10">
    <source>
        <dbReference type="ARBA" id="ARBA00023136"/>
    </source>
</evidence>
<protein>
    <recommendedName>
        <fullName evidence="15">Fluoride-specific ion channel FluC</fullName>
    </recommendedName>
</protein>